<gene>
    <name evidence="1" type="ORF">RN001_005198</name>
</gene>
<comment type="caution">
    <text evidence="1">The sequence shown here is derived from an EMBL/GenBank/DDBJ whole genome shotgun (WGS) entry which is preliminary data.</text>
</comment>
<keyword evidence="2" id="KW-1185">Reference proteome</keyword>
<accession>A0AAN7SIP9</accession>
<dbReference type="Proteomes" id="UP001353858">
    <property type="component" value="Unassembled WGS sequence"/>
</dbReference>
<sequence length="96" mass="11374">MLESFEHPGKFILLMLEFFEHPDKDYSQIIKMLHMIYTRVKQNSEILNPLLEKAGHSDLADLNKDAVEDVTLPVNLEKQIKEILLPERHRKRSKMF</sequence>
<organism evidence="1 2">
    <name type="scientific">Aquatica leii</name>
    <dbReference type="NCBI Taxonomy" id="1421715"/>
    <lineage>
        <taxon>Eukaryota</taxon>
        <taxon>Metazoa</taxon>
        <taxon>Ecdysozoa</taxon>
        <taxon>Arthropoda</taxon>
        <taxon>Hexapoda</taxon>
        <taxon>Insecta</taxon>
        <taxon>Pterygota</taxon>
        <taxon>Neoptera</taxon>
        <taxon>Endopterygota</taxon>
        <taxon>Coleoptera</taxon>
        <taxon>Polyphaga</taxon>
        <taxon>Elateriformia</taxon>
        <taxon>Elateroidea</taxon>
        <taxon>Lampyridae</taxon>
        <taxon>Luciolinae</taxon>
        <taxon>Aquatica</taxon>
    </lineage>
</organism>
<name>A0AAN7SIP9_9COLE</name>
<protein>
    <submittedName>
        <fullName evidence="1">Uncharacterized protein</fullName>
    </submittedName>
</protein>
<proteinExistence type="predicted"/>
<evidence type="ECO:0000313" key="2">
    <source>
        <dbReference type="Proteomes" id="UP001353858"/>
    </source>
</evidence>
<dbReference type="EMBL" id="JARPUR010000002">
    <property type="protein sequence ID" value="KAK4881879.1"/>
    <property type="molecule type" value="Genomic_DNA"/>
</dbReference>
<reference evidence="2" key="1">
    <citation type="submission" date="2023-01" db="EMBL/GenBank/DDBJ databases">
        <title>Key to firefly adult light organ development and bioluminescence: homeobox transcription factors regulate luciferase expression and transportation to peroxisome.</title>
        <authorList>
            <person name="Fu X."/>
        </authorList>
    </citation>
    <scope>NUCLEOTIDE SEQUENCE [LARGE SCALE GENOMIC DNA]</scope>
</reference>
<evidence type="ECO:0000313" key="1">
    <source>
        <dbReference type="EMBL" id="KAK4881879.1"/>
    </source>
</evidence>
<dbReference type="AlphaFoldDB" id="A0AAN7SIP9"/>